<proteinExistence type="predicted"/>
<name>A0ABT9T781_9GAMM</name>
<protein>
    <recommendedName>
        <fullName evidence="3">Transglycosylase</fullName>
    </recommendedName>
</protein>
<sequence>MMHEQVHGLAEYVNVPKTIATVLSSGKCSLTELSTTLGVEDLWWWLEIITVDNYNRMVVNKSQESN</sequence>
<gene>
    <name evidence="1" type="ORF">J2X94_001123</name>
</gene>
<dbReference type="Proteomes" id="UP001244623">
    <property type="component" value="Unassembled WGS sequence"/>
</dbReference>
<accession>A0ABT9T781</accession>
<dbReference type="EMBL" id="JAUSSJ010000001">
    <property type="protein sequence ID" value="MDQ0018995.1"/>
    <property type="molecule type" value="Genomic_DNA"/>
</dbReference>
<comment type="caution">
    <text evidence="1">The sequence shown here is derived from an EMBL/GenBank/DDBJ whole genome shotgun (WGS) entry which is preliminary data.</text>
</comment>
<evidence type="ECO:0000313" key="1">
    <source>
        <dbReference type="EMBL" id="MDQ0018995.1"/>
    </source>
</evidence>
<evidence type="ECO:0008006" key="3">
    <source>
        <dbReference type="Google" id="ProtNLM"/>
    </source>
</evidence>
<organism evidence="1 2">
    <name type="scientific">[Curtobacterium] plantarum</name>
    <dbReference type="NCBI Taxonomy" id="221276"/>
    <lineage>
        <taxon>Bacteria</taxon>
        <taxon>Pseudomonadati</taxon>
        <taxon>Pseudomonadota</taxon>
        <taxon>Gammaproteobacteria</taxon>
        <taxon>Enterobacterales</taxon>
        <taxon>Erwiniaceae</taxon>
        <taxon>Pantoea</taxon>
    </lineage>
</organism>
<keyword evidence="2" id="KW-1185">Reference proteome</keyword>
<evidence type="ECO:0000313" key="2">
    <source>
        <dbReference type="Proteomes" id="UP001244623"/>
    </source>
</evidence>
<reference evidence="1 2" key="1">
    <citation type="submission" date="2023-07" db="EMBL/GenBank/DDBJ databases">
        <title>Sorghum-associated microbial communities from plants grown in Nebraska, USA.</title>
        <authorList>
            <person name="Schachtman D."/>
        </authorList>
    </citation>
    <scope>NUCLEOTIDE SEQUENCE [LARGE SCALE GENOMIC DNA]</scope>
    <source>
        <strain evidence="1 2">CC49</strain>
    </source>
</reference>